<organism evidence="2 3">
    <name type="scientific">Romanomermis culicivorax</name>
    <name type="common">Nematode worm</name>
    <dbReference type="NCBI Taxonomy" id="13658"/>
    <lineage>
        <taxon>Eukaryota</taxon>
        <taxon>Metazoa</taxon>
        <taxon>Ecdysozoa</taxon>
        <taxon>Nematoda</taxon>
        <taxon>Enoplea</taxon>
        <taxon>Dorylaimia</taxon>
        <taxon>Mermithida</taxon>
        <taxon>Mermithoidea</taxon>
        <taxon>Mermithidae</taxon>
        <taxon>Romanomermis</taxon>
    </lineage>
</organism>
<feature type="region of interest" description="Disordered" evidence="1">
    <location>
        <begin position="103"/>
        <end position="124"/>
    </location>
</feature>
<feature type="compositionally biased region" description="Pro residues" evidence="1">
    <location>
        <begin position="109"/>
        <end position="123"/>
    </location>
</feature>
<name>A0A915HXZ3_ROMCU</name>
<accession>A0A915HXZ3</accession>
<protein>
    <submittedName>
        <fullName evidence="3">Uncharacterized protein</fullName>
    </submittedName>
</protein>
<dbReference type="AlphaFoldDB" id="A0A915HXZ3"/>
<evidence type="ECO:0000256" key="1">
    <source>
        <dbReference type="SAM" id="MobiDB-lite"/>
    </source>
</evidence>
<evidence type="ECO:0000313" key="3">
    <source>
        <dbReference type="WBParaSite" id="nRc.2.0.1.t06303-RA"/>
    </source>
</evidence>
<dbReference type="WBParaSite" id="nRc.2.0.1.t06303-RA">
    <property type="protein sequence ID" value="nRc.2.0.1.t06303-RA"/>
    <property type="gene ID" value="nRc.2.0.1.g06303"/>
</dbReference>
<keyword evidence="2" id="KW-1185">Reference proteome</keyword>
<dbReference type="Proteomes" id="UP000887565">
    <property type="component" value="Unplaced"/>
</dbReference>
<proteinExistence type="predicted"/>
<feature type="region of interest" description="Disordered" evidence="1">
    <location>
        <begin position="171"/>
        <end position="190"/>
    </location>
</feature>
<reference evidence="3" key="1">
    <citation type="submission" date="2022-11" db="UniProtKB">
        <authorList>
            <consortium name="WormBaseParasite"/>
        </authorList>
    </citation>
    <scope>IDENTIFICATION</scope>
</reference>
<sequence length="280" mass="30852">REPIVAERAHSYLNDPSKTELVLSEEQPIATPSKKSSYIATNLRSFKAERSVGFDNDPSRTELVLSEQAPDMVIDTKNDKAIGRSRDAERIEAFTGDKSKTELVVSDVPPSPSHQYPKPPPFKPINVDRPALEFVLSELAPSLTRNSQSSAAPPIGNAECALDFESDESKTELVVSELAPSTLKNRGRPESTAIFDAERAAAFEDDKSKTEFVVSELAPKLSNNFKADKNEYLGEQLTVIKSRPAGNEKAERSESHVDDIFISKTELRISENSEISPDHP</sequence>
<evidence type="ECO:0000313" key="2">
    <source>
        <dbReference type="Proteomes" id="UP000887565"/>
    </source>
</evidence>